<organism evidence="1 2">
    <name type="scientific">uncultured phage_MedDCM-OCT-S35-C6</name>
    <dbReference type="NCBI Taxonomy" id="2741075"/>
    <lineage>
        <taxon>Viruses</taxon>
        <taxon>Duplodnaviria</taxon>
        <taxon>Heunggongvirae</taxon>
        <taxon>Uroviricota</taxon>
        <taxon>Caudoviricetes</taxon>
        <taxon>Autographivirales</taxon>
        <taxon>Pelagivirus</taxon>
        <taxon>Pelagivirus S35C6</taxon>
    </lineage>
</organism>
<keyword evidence="2" id="KW-1185">Reference proteome</keyword>
<accession>A0A6S4P9P7</accession>
<reference evidence="1 2" key="1">
    <citation type="journal article" date="2013" name="PLoS Genet.">
        <title>Expanding the Marine Virosphere Using Metagenomics.</title>
        <authorList>
            <person name="Mizuno C.M."/>
            <person name="Rodriguez-Valera F."/>
            <person name="Kimes N.E."/>
            <person name="Ghai R."/>
        </authorList>
    </citation>
    <scope>NUCLEOTIDE SEQUENCE [LARGE SCALE GENOMIC DNA]</scope>
    <source>
        <strain evidence="1">UvMED-CGR-U-MedDCM-OCT-S35-C6</strain>
    </source>
</reference>
<evidence type="ECO:0000313" key="2">
    <source>
        <dbReference type="Proteomes" id="UP000504827"/>
    </source>
</evidence>
<protein>
    <submittedName>
        <fullName evidence="1">Uncharacterized protein</fullName>
    </submittedName>
</protein>
<sequence length="73" mass="8648">MAQDLSEKIDDYCNDMYGHTNWGYLDTYSKEELDAKDHDIEDNIVYWHEEAEDDEECKPIITISDEIQKTTEV</sequence>
<dbReference type="Proteomes" id="UP000504827">
    <property type="component" value="Segment"/>
</dbReference>
<dbReference type="KEGG" id="vg:55412508"/>
<name>A0A6S4P9P7_9CAUD</name>
<proteinExistence type="predicted"/>
<dbReference type="GeneID" id="55412508"/>
<evidence type="ECO:0000313" key="1">
    <source>
        <dbReference type="EMBL" id="BAQ94185.1"/>
    </source>
</evidence>
<dbReference type="EMBL" id="AP013542">
    <property type="protein sequence ID" value="BAQ94185.1"/>
    <property type="molecule type" value="Genomic_DNA"/>
</dbReference>
<dbReference type="RefSeq" id="YP_010761278.1">
    <property type="nucleotide sequence ID" value="NC_047702.1"/>
</dbReference>